<evidence type="ECO:0000313" key="2">
    <source>
        <dbReference type="EMBL" id="SER80668.1"/>
    </source>
</evidence>
<dbReference type="Proteomes" id="UP000183658">
    <property type="component" value="Unassembled WGS sequence"/>
</dbReference>
<name>A0A1H9S6V1_FLAFI</name>
<evidence type="ECO:0000259" key="1">
    <source>
        <dbReference type="Pfam" id="PF16289"/>
    </source>
</evidence>
<dbReference type="RefSeq" id="WP_074724786.1">
    <property type="nucleotide sequence ID" value="NZ_CBCRVS010000048.1"/>
</dbReference>
<dbReference type="AlphaFoldDB" id="A0A1H9S6V1"/>
<dbReference type="OrthoDB" id="7010539at2"/>
<feature type="domain" description="DUF4935" evidence="1">
    <location>
        <begin position="4"/>
        <end position="194"/>
    </location>
</feature>
<dbReference type="Pfam" id="PF16289">
    <property type="entry name" value="PIN_12"/>
    <property type="match status" value="1"/>
</dbReference>
<gene>
    <name evidence="2" type="ORF">SAMN05444355_1481</name>
</gene>
<protein>
    <recommendedName>
        <fullName evidence="1">DUF4935 domain-containing protein</fullName>
    </recommendedName>
</protein>
<proteinExistence type="predicted"/>
<accession>A0A1H9S6V1</accession>
<reference evidence="3" key="1">
    <citation type="submission" date="2016-10" db="EMBL/GenBank/DDBJ databases">
        <authorList>
            <person name="Varghese N."/>
            <person name="Submissions S."/>
        </authorList>
    </citation>
    <scope>NUCLEOTIDE SEQUENCE [LARGE SCALE GENOMIC DNA]</scope>
    <source>
        <strain evidence="3">DSM 15719</strain>
    </source>
</reference>
<keyword evidence="3" id="KW-1185">Reference proteome</keyword>
<dbReference type="EMBL" id="FOFZ01000048">
    <property type="protein sequence ID" value="SER80668.1"/>
    <property type="molecule type" value="Genomic_DNA"/>
</dbReference>
<sequence length="411" mass="48204">MHYITLDTNTWIYLANGTEPAKILNFINKEVGNGNITILLPEIVKKEWETHKDKTVRQGSLKHFNDITEALKKILKLLGNKGEKDFFNFLLEKDNKSEYFEDFLEEFKKKKNEILNAVNENIKLIDDLFKFNSTIISIETEIFLKAGQYALDKKAPFKGKNSFADALIILSFFDYVKKNNIEGAIFITYNTDDFCEKKEGKKSLHPDFIEDFEETKSQFYTIVGEAINTIEKDIVTKEEIERIRELQENEWNDDVEFCEVCKENDQRLNSVNFYNKTEINDERIIETFFDENQTELDFKEDSPRRSIIEYKIDSIEVGNCSWCNSLHFKCVDCEHINAVWEGEFNVGKECDYCGLNYIISREYSRDGENEIEFTIPKKTITCQKCSNEFYDFNSGVDICENCENDYSYGEK</sequence>
<dbReference type="InterPro" id="IPR032557">
    <property type="entry name" value="DUF4935"/>
</dbReference>
<evidence type="ECO:0000313" key="3">
    <source>
        <dbReference type="Proteomes" id="UP000183658"/>
    </source>
</evidence>
<organism evidence="2 3">
    <name type="scientific">Flavobacterium frigoris</name>
    <dbReference type="NCBI Taxonomy" id="229204"/>
    <lineage>
        <taxon>Bacteria</taxon>
        <taxon>Pseudomonadati</taxon>
        <taxon>Bacteroidota</taxon>
        <taxon>Flavobacteriia</taxon>
        <taxon>Flavobacteriales</taxon>
        <taxon>Flavobacteriaceae</taxon>
        <taxon>Flavobacterium</taxon>
    </lineage>
</organism>